<gene>
    <name evidence="4" type="ORF">BV898_04742</name>
</gene>
<evidence type="ECO:0000313" key="4">
    <source>
        <dbReference type="EMBL" id="OQV21255.1"/>
    </source>
</evidence>
<dbReference type="InterPro" id="IPR013632">
    <property type="entry name" value="Rad51_C"/>
</dbReference>
<dbReference type="EMBL" id="MTYJ01000024">
    <property type="protein sequence ID" value="OQV21255.1"/>
    <property type="molecule type" value="Genomic_DNA"/>
</dbReference>
<dbReference type="Pfam" id="PF08423">
    <property type="entry name" value="Rad51"/>
    <property type="match status" value="1"/>
</dbReference>
<dbReference type="PANTHER" id="PTHR46457">
    <property type="entry name" value="DNA REPAIR PROTEIN RAD51 HOMOLOG 4"/>
    <property type="match status" value="1"/>
</dbReference>
<dbReference type="GO" id="GO:0005657">
    <property type="term" value="C:replication fork"/>
    <property type="evidence" value="ECO:0007669"/>
    <property type="project" value="TreeGrafter"/>
</dbReference>
<accession>A0A1W0X1C1</accession>
<evidence type="ECO:0000313" key="5">
    <source>
        <dbReference type="Proteomes" id="UP000192578"/>
    </source>
</evidence>
<dbReference type="InterPro" id="IPR027417">
    <property type="entry name" value="P-loop_NTPase"/>
</dbReference>
<dbReference type="GO" id="GO:0033063">
    <property type="term" value="C:Rad51B-Rad51C-Rad51D-XRCC2 complex"/>
    <property type="evidence" value="ECO:0007669"/>
    <property type="project" value="TreeGrafter"/>
</dbReference>
<comment type="subcellular location">
    <subcellularLocation>
        <location evidence="1">Nucleus</location>
    </subcellularLocation>
</comment>
<protein>
    <submittedName>
        <fullName evidence="4">DNA repair protein RAD51-like protein 4</fullName>
    </submittedName>
</protein>
<dbReference type="GO" id="GO:0005815">
    <property type="term" value="C:microtubule organizing center"/>
    <property type="evidence" value="ECO:0007669"/>
    <property type="project" value="TreeGrafter"/>
</dbReference>
<reference evidence="5" key="1">
    <citation type="submission" date="2017-01" db="EMBL/GenBank/DDBJ databases">
        <title>Comparative genomics of anhydrobiosis in the tardigrade Hypsibius dujardini.</title>
        <authorList>
            <person name="Yoshida Y."/>
            <person name="Koutsovoulos G."/>
            <person name="Laetsch D."/>
            <person name="Stevens L."/>
            <person name="Kumar S."/>
            <person name="Horikawa D."/>
            <person name="Ishino K."/>
            <person name="Komine S."/>
            <person name="Tomita M."/>
            <person name="Blaxter M."/>
            <person name="Arakawa K."/>
        </authorList>
    </citation>
    <scope>NUCLEOTIDE SEQUENCE [LARGE SCALE GENOMIC DNA]</scope>
    <source>
        <strain evidence="5">Z151</strain>
    </source>
</reference>
<sequence>MLHTRLRANLPGTLSAESTTACKFQSQKSILFGCPSVDGILGGEFRCGQVVELCGPPLSGKTQLSMKLIATALQENESCRIFFMDTCGQFNPQRLFDILSAANCTPDEVQRHLGRVDIARVSTCERLLQLLDSCSDWAATHAVAPGSAIVIIDILHSLLAPFVGGKSFSDYRFLNAVGQALGYVSGSLGMTVLYTNSAFSSDGRSYSPALGTYWSSIPHHRLLLTRNKDDESFPLRFGVVVLRSISMPSHKHTAAEFQLDMEGHFFPNA</sequence>
<dbReference type="Gene3D" id="3.40.50.300">
    <property type="entry name" value="P-loop containing nucleotide triphosphate hydrolases"/>
    <property type="match status" value="1"/>
</dbReference>
<proteinExistence type="predicted"/>
<dbReference type="GO" id="GO:0000723">
    <property type="term" value="P:telomere maintenance"/>
    <property type="evidence" value="ECO:0007669"/>
    <property type="project" value="TreeGrafter"/>
</dbReference>
<dbReference type="OrthoDB" id="336321at2759"/>
<organism evidence="4 5">
    <name type="scientific">Hypsibius exemplaris</name>
    <name type="common">Freshwater tardigrade</name>
    <dbReference type="NCBI Taxonomy" id="2072580"/>
    <lineage>
        <taxon>Eukaryota</taxon>
        <taxon>Metazoa</taxon>
        <taxon>Ecdysozoa</taxon>
        <taxon>Tardigrada</taxon>
        <taxon>Eutardigrada</taxon>
        <taxon>Parachela</taxon>
        <taxon>Hypsibioidea</taxon>
        <taxon>Hypsibiidae</taxon>
        <taxon>Hypsibius</taxon>
    </lineage>
</organism>
<dbReference type="GO" id="GO:0008094">
    <property type="term" value="F:ATP-dependent activity, acting on DNA"/>
    <property type="evidence" value="ECO:0007669"/>
    <property type="project" value="TreeGrafter"/>
</dbReference>
<dbReference type="Proteomes" id="UP000192578">
    <property type="component" value="Unassembled WGS sequence"/>
</dbReference>
<keyword evidence="2" id="KW-0539">Nucleus</keyword>
<name>A0A1W0X1C1_HYPEX</name>
<dbReference type="GO" id="GO:0003697">
    <property type="term" value="F:single-stranded DNA binding"/>
    <property type="evidence" value="ECO:0007669"/>
    <property type="project" value="TreeGrafter"/>
</dbReference>
<dbReference type="SUPFAM" id="SSF52540">
    <property type="entry name" value="P-loop containing nucleoside triphosphate hydrolases"/>
    <property type="match status" value="1"/>
</dbReference>
<dbReference type="GO" id="GO:0007131">
    <property type="term" value="P:reciprocal meiotic recombination"/>
    <property type="evidence" value="ECO:0007669"/>
    <property type="project" value="TreeGrafter"/>
</dbReference>
<dbReference type="InterPro" id="IPR051988">
    <property type="entry name" value="HRR_RAD51_Paralog"/>
</dbReference>
<dbReference type="GO" id="GO:0000724">
    <property type="term" value="P:double-strand break repair via homologous recombination"/>
    <property type="evidence" value="ECO:0007669"/>
    <property type="project" value="TreeGrafter"/>
</dbReference>
<dbReference type="GO" id="GO:0042148">
    <property type="term" value="P:DNA strand invasion"/>
    <property type="evidence" value="ECO:0007669"/>
    <property type="project" value="TreeGrafter"/>
</dbReference>
<evidence type="ECO:0000256" key="2">
    <source>
        <dbReference type="ARBA" id="ARBA00023242"/>
    </source>
</evidence>
<dbReference type="AlphaFoldDB" id="A0A1W0X1C1"/>
<comment type="caution">
    <text evidence="4">The sequence shown here is derived from an EMBL/GenBank/DDBJ whole genome shotgun (WGS) entry which is preliminary data.</text>
</comment>
<dbReference type="PANTHER" id="PTHR46457:SF1">
    <property type="entry name" value="DNA REPAIR PROTEIN RAD51 HOMOLOG 4"/>
    <property type="match status" value="1"/>
</dbReference>
<dbReference type="GO" id="GO:0000400">
    <property type="term" value="F:four-way junction DNA binding"/>
    <property type="evidence" value="ECO:0007669"/>
    <property type="project" value="TreeGrafter"/>
</dbReference>
<keyword evidence="5" id="KW-1185">Reference proteome</keyword>
<evidence type="ECO:0000256" key="1">
    <source>
        <dbReference type="ARBA" id="ARBA00004123"/>
    </source>
</evidence>
<evidence type="ECO:0000259" key="3">
    <source>
        <dbReference type="Pfam" id="PF08423"/>
    </source>
</evidence>
<feature type="domain" description="Rad51-like C-terminal" evidence="3">
    <location>
        <begin position="30"/>
        <end position="201"/>
    </location>
</feature>